<dbReference type="AlphaFoldDB" id="A0A0C9PSI7"/>
<evidence type="ECO:0000256" key="2">
    <source>
        <dbReference type="ARBA" id="ARBA00011881"/>
    </source>
</evidence>
<evidence type="ECO:0000256" key="7">
    <source>
        <dbReference type="ARBA" id="ARBA00029513"/>
    </source>
</evidence>
<feature type="binding site" evidence="10">
    <location>
        <position position="121"/>
    </location>
    <ligand>
        <name>FMN</name>
        <dbReference type="ChEBI" id="CHEBI:58210"/>
    </ligand>
</feature>
<dbReference type="SUPFAM" id="SSF51395">
    <property type="entry name" value="FMN-linked oxidoreductases"/>
    <property type="match status" value="1"/>
</dbReference>
<reference evidence="13" key="1">
    <citation type="submission" date="2014-05" db="EMBL/GenBank/DDBJ databases">
        <title>Whole genome sequencing of Lactobacillus casei NRIC0644.</title>
        <authorList>
            <person name="Atarashi H."/>
            <person name="Yoshida Y."/>
            <person name="Fujimura S."/>
            <person name="Tanaka N."/>
            <person name="Shiwa Y."/>
            <person name="Yoshikawa H."/>
            <person name="Okada S."/>
            <person name="Nakagawa J."/>
        </authorList>
    </citation>
    <scope>NUCLEOTIDE SEQUENCE [LARGE SCALE GENOMIC DNA]</scope>
    <source>
        <strain evidence="13">NRIC0644</strain>
    </source>
</reference>
<dbReference type="InterPro" id="IPR000262">
    <property type="entry name" value="FMN-dep_DH"/>
</dbReference>
<evidence type="ECO:0000313" key="13">
    <source>
        <dbReference type="Proteomes" id="UP000032552"/>
    </source>
</evidence>
<evidence type="ECO:0000313" key="12">
    <source>
        <dbReference type="EMBL" id="GAN37871.1"/>
    </source>
</evidence>
<evidence type="ECO:0000256" key="5">
    <source>
        <dbReference type="ARBA" id="ARBA00023002"/>
    </source>
</evidence>
<dbReference type="InterPro" id="IPR012133">
    <property type="entry name" value="Alpha-hydoxy_acid_DH_FMN"/>
</dbReference>
<dbReference type="InterPro" id="IPR013785">
    <property type="entry name" value="Aldolase_TIM"/>
</dbReference>
<gene>
    <name evidence="12" type="ORF">LC0644_2460</name>
</gene>
<sequence length="368" mass="38808">MVDAVETDPFGKVDAIDVLDLASLEARAEKILGRGEFGYISEGSDDGYTMRRNTTAFTDVQMLPRVLQGVEKPDQSTTFMGARLASPLLTAPIAGNTLAHPSGELGLAKGAKEAGIMMSQSTFASKTIAETAAVSDGAPYMFQLYMPKDWSYCQYLLDQAKQAGALAIILTADSTLGGYREKDVMNHYHLKGRLANLEGYNTGQQGVGAGGLFKESMQKLDLATIDKLASYSGLPIIVKGIQHPDDAVAAITAGAAGIYVSNHGGRQLDGAPGAIEALPAIAAAVDHRVPIIFDGGVQRGTHVLKALALGADLVGIGRPFSYGLALGGWEGVKAVADHMKMEINIAMQLTGCQTMADVKQMQIKTTFA</sequence>
<comment type="subunit">
    <text evidence="2">Homotetramer.</text>
</comment>
<feature type="binding site" evidence="10">
    <location>
        <position position="266"/>
    </location>
    <ligand>
        <name>glyoxylate</name>
        <dbReference type="ChEBI" id="CHEBI:36655"/>
    </ligand>
</feature>
<dbReference type="PROSITE" id="PS51349">
    <property type="entry name" value="FMN_HYDROXY_ACID_DH_2"/>
    <property type="match status" value="1"/>
</dbReference>
<feature type="binding site" evidence="10">
    <location>
        <begin position="92"/>
        <end position="94"/>
    </location>
    <ligand>
        <name>FMN</name>
        <dbReference type="ChEBI" id="CHEBI:58210"/>
    </ligand>
</feature>
<evidence type="ECO:0000256" key="1">
    <source>
        <dbReference type="ARBA" id="ARBA00001917"/>
    </source>
</evidence>
<comment type="catalytic activity">
    <reaction evidence="8">
        <text>(S)-lactate + O2 = pyruvate + H2O2</text>
        <dbReference type="Rhea" id="RHEA:55868"/>
        <dbReference type="ChEBI" id="CHEBI:15361"/>
        <dbReference type="ChEBI" id="CHEBI:15379"/>
        <dbReference type="ChEBI" id="CHEBI:16240"/>
        <dbReference type="ChEBI" id="CHEBI:16651"/>
    </reaction>
    <physiologicalReaction direction="left-to-right" evidence="8">
        <dbReference type="Rhea" id="RHEA:55869"/>
    </physiologicalReaction>
</comment>
<evidence type="ECO:0000256" key="8">
    <source>
        <dbReference type="ARBA" id="ARBA00048754"/>
    </source>
</evidence>
<dbReference type="Gene3D" id="3.20.20.70">
    <property type="entry name" value="Aldolase class I"/>
    <property type="match status" value="1"/>
</dbReference>
<feature type="binding site" evidence="10">
    <location>
        <position position="145"/>
    </location>
    <ligand>
        <name>glyoxylate</name>
        <dbReference type="ChEBI" id="CHEBI:36655"/>
    </ligand>
</feature>
<feature type="binding site" evidence="10">
    <location>
        <position position="263"/>
    </location>
    <ligand>
        <name>glyoxylate</name>
        <dbReference type="ChEBI" id="CHEBI:36655"/>
    </ligand>
</feature>
<comment type="cofactor">
    <cofactor evidence="1">
        <name>FMN</name>
        <dbReference type="ChEBI" id="CHEBI:58210"/>
    </cofactor>
</comment>
<dbReference type="PANTHER" id="PTHR10578">
    <property type="entry name" value="S -2-HYDROXY-ACID OXIDASE-RELATED"/>
    <property type="match status" value="1"/>
</dbReference>
<dbReference type="InterPro" id="IPR037396">
    <property type="entry name" value="FMN_HAD"/>
</dbReference>
<dbReference type="GO" id="GO:0016491">
    <property type="term" value="F:oxidoreductase activity"/>
    <property type="evidence" value="ECO:0007669"/>
    <property type="project" value="UniProtKB-KW"/>
</dbReference>
<feature type="binding site" evidence="10">
    <location>
        <begin position="317"/>
        <end position="318"/>
    </location>
    <ligand>
        <name>FMN</name>
        <dbReference type="ChEBI" id="CHEBI:58210"/>
    </ligand>
</feature>
<dbReference type="GeneID" id="57089336"/>
<dbReference type="GO" id="GO:0010181">
    <property type="term" value="F:FMN binding"/>
    <property type="evidence" value="ECO:0007669"/>
    <property type="project" value="InterPro"/>
</dbReference>
<feature type="binding site" evidence="10">
    <location>
        <position position="180"/>
    </location>
    <ligand>
        <name>glyoxylate</name>
        <dbReference type="ChEBI" id="CHEBI:36655"/>
    </ligand>
</feature>
<feature type="binding site" evidence="10">
    <location>
        <position position="171"/>
    </location>
    <ligand>
        <name>FMN</name>
        <dbReference type="ChEBI" id="CHEBI:58210"/>
    </ligand>
</feature>
<dbReference type="EMBL" id="BAYM01000382">
    <property type="protein sequence ID" value="GAN37871.1"/>
    <property type="molecule type" value="Genomic_DNA"/>
</dbReference>
<dbReference type="RefSeq" id="WP_003563842.1">
    <property type="nucleotide sequence ID" value="NZ_BAYM01000382.1"/>
</dbReference>
<evidence type="ECO:0000256" key="6">
    <source>
        <dbReference type="ARBA" id="ARBA00024042"/>
    </source>
</evidence>
<evidence type="ECO:0000256" key="4">
    <source>
        <dbReference type="ARBA" id="ARBA00022643"/>
    </source>
</evidence>
<dbReference type="PIRSF" id="PIRSF000138">
    <property type="entry name" value="Al-hdrx_acd_dh"/>
    <property type="match status" value="1"/>
</dbReference>
<keyword evidence="4 10" id="KW-0288">FMN</keyword>
<keyword evidence="3 10" id="KW-0285">Flavoprotein</keyword>
<evidence type="ECO:0000259" key="11">
    <source>
        <dbReference type="PROSITE" id="PS51349"/>
    </source>
</evidence>
<accession>A0A0C9PSI7</accession>
<keyword evidence="5" id="KW-0560">Oxidoreductase</keyword>
<feature type="binding site" evidence="10">
    <location>
        <position position="39"/>
    </location>
    <ligand>
        <name>glyoxylate</name>
        <dbReference type="ChEBI" id="CHEBI:36655"/>
    </ligand>
</feature>
<dbReference type="PANTHER" id="PTHR10578:SF107">
    <property type="entry name" value="2-HYDROXYACID OXIDASE 1"/>
    <property type="match status" value="1"/>
</dbReference>
<proteinExistence type="inferred from homology"/>
<feature type="binding site" evidence="10">
    <location>
        <position position="143"/>
    </location>
    <ligand>
        <name>FMN</name>
        <dbReference type="ChEBI" id="CHEBI:58210"/>
    </ligand>
</feature>
<feature type="domain" description="FMN hydroxy acid dehydrogenase" evidence="11">
    <location>
        <begin position="13"/>
        <end position="368"/>
    </location>
</feature>
<comment type="caution">
    <text evidence="12">The sequence shown here is derived from an EMBL/GenBank/DDBJ whole genome shotgun (WGS) entry which is preliminary data.</text>
</comment>
<comment type="similarity">
    <text evidence="6">Belongs to the FMN-dependent alpha-hydroxy acid dehydrogenase family.</text>
</comment>
<feature type="binding site" evidence="10">
    <location>
        <position position="261"/>
    </location>
    <ligand>
        <name>FMN</name>
        <dbReference type="ChEBI" id="CHEBI:58210"/>
    </ligand>
</feature>
<evidence type="ECO:0000256" key="9">
    <source>
        <dbReference type="PIRSR" id="PIRSR000138-1"/>
    </source>
</evidence>
<dbReference type="PROSITE" id="PS00557">
    <property type="entry name" value="FMN_HYDROXY_ACID_DH_1"/>
    <property type="match status" value="1"/>
</dbReference>
<organism evidence="12 13">
    <name type="scientific">Lacticaseibacillus paracasei NRIC 0644</name>
    <dbReference type="NCBI Taxonomy" id="1435038"/>
    <lineage>
        <taxon>Bacteria</taxon>
        <taxon>Bacillati</taxon>
        <taxon>Bacillota</taxon>
        <taxon>Bacilli</taxon>
        <taxon>Lactobacillales</taxon>
        <taxon>Lactobacillaceae</taxon>
        <taxon>Lacticaseibacillus</taxon>
    </lineage>
</organism>
<dbReference type="InterPro" id="IPR008259">
    <property type="entry name" value="FMN_hydac_DH_AS"/>
</dbReference>
<dbReference type="Pfam" id="PF01070">
    <property type="entry name" value="FMN_dh"/>
    <property type="match status" value="1"/>
</dbReference>
<feature type="binding site" evidence="10">
    <location>
        <position position="239"/>
    </location>
    <ligand>
        <name>FMN</name>
        <dbReference type="ChEBI" id="CHEBI:58210"/>
    </ligand>
</feature>
<evidence type="ECO:0000256" key="10">
    <source>
        <dbReference type="PIRSR" id="PIRSR000138-2"/>
    </source>
</evidence>
<protein>
    <recommendedName>
        <fullName evidence="7">L-lactate oxidase</fullName>
    </recommendedName>
</protein>
<evidence type="ECO:0000256" key="3">
    <source>
        <dbReference type="ARBA" id="ARBA00022630"/>
    </source>
</evidence>
<name>A0A0C9PSI7_LACPA</name>
<feature type="active site" description="Proton acceptor" evidence="9">
    <location>
        <position position="263"/>
    </location>
</feature>
<dbReference type="Proteomes" id="UP000032552">
    <property type="component" value="Unassembled WGS sequence"/>
</dbReference>